<organism evidence="9 10">
    <name type="scientific">Paenibacillus montaniterrae</name>
    <dbReference type="NCBI Taxonomy" id="429341"/>
    <lineage>
        <taxon>Bacteria</taxon>
        <taxon>Bacillati</taxon>
        <taxon>Bacillota</taxon>
        <taxon>Bacilli</taxon>
        <taxon>Bacillales</taxon>
        <taxon>Paenibacillaceae</taxon>
        <taxon>Paenibacillus</taxon>
    </lineage>
</organism>
<comment type="similarity">
    <text evidence="1 7">Belongs to the glycosyl hydrolase 43 family.</text>
</comment>
<protein>
    <recommendedName>
        <fullName evidence="8">CBM6 domain-containing protein</fullName>
    </recommendedName>
</protein>
<feature type="active site" description="Proton donor" evidence="5">
    <location>
        <position position="232"/>
    </location>
</feature>
<dbReference type="SUPFAM" id="SSF49785">
    <property type="entry name" value="Galactose-binding domain-like"/>
    <property type="match status" value="1"/>
</dbReference>
<dbReference type="RefSeq" id="WP_246563757.1">
    <property type="nucleotide sequence ID" value="NZ_BOSE01000008.1"/>
</dbReference>
<dbReference type="PROSITE" id="PS51175">
    <property type="entry name" value="CBM6"/>
    <property type="match status" value="1"/>
</dbReference>
<dbReference type="SUPFAM" id="SSF75005">
    <property type="entry name" value="Arabinanase/levansucrase/invertase"/>
    <property type="match status" value="1"/>
</dbReference>
<keyword evidence="2" id="KW-0732">Signal</keyword>
<dbReference type="Gene3D" id="2.60.120.260">
    <property type="entry name" value="Galactose-binding domain-like"/>
    <property type="match status" value="2"/>
</dbReference>
<dbReference type="InterPro" id="IPR023296">
    <property type="entry name" value="Glyco_hydro_beta-prop_sf"/>
</dbReference>
<keyword evidence="3 7" id="KW-0378">Hydrolase</keyword>
<dbReference type="AlphaFoldDB" id="A0A920CZA5"/>
<dbReference type="GO" id="GO:0030246">
    <property type="term" value="F:carbohydrate binding"/>
    <property type="evidence" value="ECO:0007669"/>
    <property type="project" value="InterPro"/>
</dbReference>
<dbReference type="GO" id="GO:0004553">
    <property type="term" value="F:hydrolase activity, hydrolyzing O-glycosyl compounds"/>
    <property type="evidence" value="ECO:0007669"/>
    <property type="project" value="InterPro"/>
</dbReference>
<evidence type="ECO:0000256" key="6">
    <source>
        <dbReference type="PIRSR" id="PIRSR606710-2"/>
    </source>
</evidence>
<comment type="caution">
    <text evidence="9">The sequence shown here is derived from an EMBL/GenBank/DDBJ whole genome shotgun (WGS) entry which is preliminary data.</text>
</comment>
<evidence type="ECO:0000313" key="9">
    <source>
        <dbReference type="EMBL" id="GIP18245.1"/>
    </source>
</evidence>
<sequence length="578" mass="63290">MNKKTATLLAALGAAFAVIALLVWLGFGNKQDGGDGDMTVYAGHGGTFKNTLVDMDTPDPSVVYQDGYYYMTFTHNGADIMVMKSRTLDFRQAEHKVVWYPPFGTMYSANLWAPELQYIQGKWYIYFAADDGLNENHRMYALEAVGDDPLGEYEFRGKIDDGSDKWAIDGLVMEHENELYFVWSGWEGDVNISQNTYIAPMSDPLTISGPRVLLSEPTLDWEQAGGPPYIQEGQAILKRDGRLFIAYSGAGSWTPFYSIGLLELQAGGDPLKPEHWTKLEQPLMTMDEEAEVYGPGHNSFTSSPDGSETWIVYHATSGIHDGWSNRKARAQLVSWDEQGMPVFGKPLSLNTAITVPSGEGVFRAEHARQEGDRLLFDLIPASVEGEMPLLLHYSGGGNGAHLTLEVNGEQWGQLELPEVKADATGYVWASLPLAAGMNTIAVRPTEGTTLEALELTRYEAENGQAEKGAWTESNPFASGWGIASGASDGSGVVKLTNISVPESGKYKLRIAASNRAETEQQLAIKLNGKHAADAAFPPGERQQFTAVVVELKLSKGVNEIVLDKINESLAIDYIDILR</sequence>
<evidence type="ECO:0000256" key="3">
    <source>
        <dbReference type="ARBA" id="ARBA00022801"/>
    </source>
</evidence>
<evidence type="ECO:0000256" key="5">
    <source>
        <dbReference type="PIRSR" id="PIRSR606710-1"/>
    </source>
</evidence>
<evidence type="ECO:0000256" key="4">
    <source>
        <dbReference type="ARBA" id="ARBA00023295"/>
    </source>
</evidence>
<dbReference type="InterPro" id="IPR006710">
    <property type="entry name" value="Glyco_hydro_43"/>
</dbReference>
<feature type="domain" description="CBM6" evidence="8">
    <location>
        <begin position="456"/>
        <end position="577"/>
    </location>
</feature>
<dbReference type="InterPro" id="IPR005084">
    <property type="entry name" value="CBM6"/>
</dbReference>
<keyword evidence="10" id="KW-1185">Reference proteome</keyword>
<evidence type="ECO:0000259" key="8">
    <source>
        <dbReference type="PROSITE" id="PS51175"/>
    </source>
</evidence>
<gene>
    <name evidence="9" type="ORF">J40TS1_38870</name>
</gene>
<evidence type="ECO:0000313" key="10">
    <source>
        <dbReference type="Proteomes" id="UP000683139"/>
    </source>
</evidence>
<feature type="active site" description="Proton acceptor" evidence="5">
    <location>
        <position position="59"/>
    </location>
</feature>
<dbReference type="Proteomes" id="UP000683139">
    <property type="component" value="Unassembled WGS sequence"/>
</dbReference>
<dbReference type="Gene3D" id="2.115.10.20">
    <property type="entry name" value="Glycosyl hydrolase domain, family 43"/>
    <property type="match status" value="1"/>
</dbReference>
<dbReference type="GO" id="GO:0005975">
    <property type="term" value="P:carbohydrate metabolic process"/>
    <property type="evidence" value="ECO:0007669"/>
    <property type="project" value="InterPro"/>
</dbReference>
<dbReference type="CDD" id="cd18820">
    <property type="entry name" value="GH43_LbAraf43-like"/>
    <property type="match status" value="1"/>
</dbReference>
<evidence type="ECO:0000256" key="7">
    <source>
        <dbReference type="RuleBase" id="RU361187"/>
    </source>
</evidence>
<dbReference type="Pfam" id="PF04616">
    <property type="entry name" value="Glyco_hydro_43"/>
    <property type="match status" value="1"/>
</dbReference>
<keyword evidence="4 7" id="KW-0326">Glycosidase</keyword>
<accession>A0A920CZA5</accession>
<dbReference type="PANTHER" id="PTHR43817">
    <property type="entry name" value="GLYCOSYL HYDROLASE"/>
    <property type="match status" value="1"/>
</dbReference>
<dbReference type="EMBL" id="BOSE01000008">
    <property type="protein sequence ID" value="GIP18245.1"/>
    <property type="molecule type" value="Genomic_DNA"/>
</dbReference>
<evidence type="ECO:0000256" key="2">
    <source>
        <dbReference type="ARBA" id="ARBA00022729"/>
    </source>
</evidence>
<dbReference type="PANTHER" id="PTHR43817:SF1">
    <property type="entry name" value="HYDROLASE, FAMILY 43, PUTATIVE (AFU_ORTHOLOGUE AFUA_3G01660)-RELATED"/>
    <property type="match status" value="1"/>
</dbReference>
<dbReference type="InterPro" id="IPR008979">
    <property type="entry name" value="Galactose-bd-like_sf"/>
</dbReference>
<evidence type="ECO:0000256" key="1">
    <source>
        <dbReference type="ARBA" id="ARBA00009865"/>
    </source>
</evidence>
<feature type="site" description="Important for catalytic activity, responsible for pKa modulation of the active site Glu and correct orientation of both the proton donor and substrate" evidence="6">
    <location>
        <position position="169"/>
    </location>
</feature>
<reference evidence="9" key="1">
    <citation type="submission" date="2021-03" db="EMBL/GenBank/DDBJ databases">
        <title>Antimicrobial resistance genes in bacteria isolated from Japanese honey, and their potential for conferring macrolide and lincosamide resistance in the American foulbrood pathogen Paenibacillus larvae.</title>
        <authorList>
            <person name="Okamoto M."/>
            <person name="Kumagai M."/>
            <person name="Kanamori H."/>
            <person name="Takamatsu D."/>
        </authorList>
    </citation>
    <scope>NUCLEOTIDE SEQUENCE</scope>
    <source>
        <strain evidence="9">J40TS1</strain>
    </source>
</reference>
<proteinExistence type="inferred from homology"/>
<name>A0A920CZA5_9BACL</name>